<dbReference type="Pfam" id="PF00990">
    <property type="entry name" value="GGDEF"/>
    <property type="match status" value="1"/>
</dbReference>
<dbReference type="Pfam" id="PF20973">
    <property type="entry name" value="VUPS"/>
    <property type="match status" value="1"/>
</dbReference>
<evidence type="ECO:0000313" key="6">
    <source>
        <dbReference type="Proteomes" id="UP001241747"/>
    </source>
</evidence>
<comment type="caution">
    <text evidence="5">The sequence shown here is derived from an EMBL/GenBank/DDBJ whole genome shotgun (WGS) entry which is preliminary data.</text>
</comment>
<dbReference type="CDD" id="cd01949">
    <property type="entry name" value="GGDEF"/>
    <property type="match status" value="1"/>
</dbReference>
<feature type="transmembrane region" description="Helical" evidence="3">
    <location>
        <begin position="135"/>
        <end position="154"/>
    </location>
</feature>
<dbReference type="Gene3D" id="3.30.70.270">
    <property type="match status" value="1"/>
</dbReference>
<dbReference type="InterPro" id="IPR043128">
    <property type="entry name" value="Rev_trsase/Diguanyl_cyclase"/>
</dbReference>
<gene>
    <name evidence="5" type="ORF">QOZ94_001820</name>
</gene>
<keyword evidence="3" id="KW-0812">Transmembrane</keyword>
<evidence type="ECO:0000256" key="3">
    <source>
        <dbReference type="SAM" id="Phobius"/>
    </source>
</evidence>
<feature type="transmembrane region" description="Helical" evidence="3">
    <location>
        <begin position="95"/>
        <end position="115"/>
    </location>
</feature>
<proteinExistence type="predicted"/>
<feature type="transmembrane region" description="Helical" evidence="3">
    <location>
        <begin position="166"/>
        <end position="188"/>
    </location>
</feature>
<reference evidence="5 6" key="1">
    <citation type="submission" date="2023-07" db="EMBL/GenBank/DDBJ databases">
        <title>Genomic Encyclopedia of Type Strains, Phase IV (KMG-IV): sequencing the most valuable type-strain genomes for metagenomic binning, comparative biology and taxonomic classification.</title>
        <authorList>
            <person name="Goeker M."/>
        </authorList>
    </citation>
    <scope>NUCLEOTIDE SEQUENCE [LARGE SCALE GENOMIC DNA]</scope>
    <source>
        <strain evidence="5 6">DSM 3770</strain>
    </source>
</reference>
<feature type="transmembrane region" description="Helical" evidence="3">
    <location>
        <begin position="6"/>
        <end position="24"/>
    </location>
</feature>
<evidence type="ECO:0000259" key="4">
    <source>
        <dbReference type="PROSITE" id="PS50887"/>
    </source>
</evidence>
<dbReference type="InterPro" id="IPR029787">
    <property type="entry name" value="Nucleotide_cyclase"/>
</dbReference>
<accession>A0ABU0LD23</accession>
<dbReference type="PANTHER" id="PTHR45138">
    <property type="entry name" value="REGULATORY COMPONENTS OF SENSORY TRANSDUCTION SYSTEM"/>
    <property type="match status" value="1"/>
</dbReference>
<dbReference type="EC" id="2.7.7.65" evidence="1"/>
<feature type="transmembrane region" description="Helical" evidence="3">
    <location>
        <begin position="63"/>
        <end position="83"/>
    </location>
</feature>
<feature type="domain" description="GGDEF" evidence="4">
    <location>
        <begin position="285"/>
        <end position="416"/>
    </location>
</feature>
<comment type="catalytic activity">
    <reaction evidence="2">
        <text>2 GTP = 3',3'-c-di-GMP + 2 diphosphate</text>
        <dbReference type="Rhea" id="RHEA:24898"/>
        <dbReference type="ChEBI" id="CHEBI:33019"/>
        <dbReference type="ChEBI" id="CHEBI:37565"/>
        <dbReference type="ChEBI" id="CHEBI:58805"/>
        <dbReference type="EC" id="2.7.7.65"/>
    </reaction>
</comment>
<dbReference type="SUPFAM" id="SSF55073">
    <property type="entry name" value="Nucleotide cyclase"/>
    <property type="match status" value="1"/>
</dbReference>
<keyword evidence="3" id="KW-0472">Membrane</keyword>
<keyword evidence="3" id="KW-1133">Transmembrane helix</keyword>
<dbReference type="NCBIfam" id="TIGR00254">
    <property type="entry name" value="GGDEF"/>
    <property type="match status" value="1"/>
</dbReference>
<organism evidence="5 6">
    <name type="scientific">Xanthobacter agilis</name>
    <dbReference type="NCBI Taxonomy" id="47492"/>
    <lineage>
        <taxon>Bacteria</taxon>
        <taxon>Pseudomonadati</taxon>
        <taxon>Pseudomonadota</taxon>
        <taxon>Alphaproteobacteria</taxon>
        <taxon>Hyphomicrobiales</taxon>
        <taxon>Xanthobacteraceae</taxon>
        <taxon>Xanthobacter</taxon>
    </lineage>
</organism>
<feature type="transmembrane region" description="Helical" evidence="3">
    <location>
        <begin position="200"/>
        <end position="221"/>
    </location>
</feature>
<dbReference type="PROSITE" id="PS50887">
    <property type="entry name" value="GGDEF"/>
    <property type="match status" value="1"/>
</dbReference>
<dbReference type="InterPro" id="IPR050469">
    <property type="entry name" value="Diguanylate_Cyclase"/>
</dbReference>
<evidence type="ECO:0000256" key="2">
    <source>
        <dbReference type="ARBA" id="ARBA00034247"/>
    </source>
</evidence>
<protein>
    <recommendedName>
        <fullName evidence="1">diguanylate cyclase</fullName>
        <ecNumber evidence="1">2.7.7.65</ecNumber>
    </recommendedName>
</protein>
<feature type="transmembrane region" description="Helical" evidence="3">
    <location>
        <begin position="36"/>
        <end position="57"/>
    </location>
</feature>
<evidence type="ECO:0000256" key="1">
    <source>
        <dbReference type="ARBA" id="ARBA00012528"/>
    </source>
</evidence>
<name>A0ABU0LD23_XANAG</name>
<dbReference type="PANTHER" id="PTHR45138:SF9">
    <property type="entry name" value="DIGUANYLATE CYCLASE DGCM-RELATED"/>
    <property type="match status" value="1"/>
</dbReference>
<dbReference type="Proteomes" id="UP001241747">
    <property type="component" value="Unassembled WGS sequence"/>
</dbReference>
<dbReference type="RefSeq" id="WP_237344589.1">
    <property type="nucleotide sequence ID" value="NZ_JABWGX010000005.1"/>
</dbReference>
<keyword evidence="6" id="KW-1185">Reference proteome</keyword>
<dbReference type="EMBL" id="JAUSVY010000003">
    <property type="protein sequence ID" value="MDQ0505038.1"/>
    <property type="molecule type" value="Genomic_DNA"/>
</dbReference>
<sequence>MALFTIPLLVIALLVYFGAMLALFRLRATLGIGTFFCALGSLHFMETYLAASLYLSLPFGISLSPGSVVMFSGKLALLLLVYIREDAEVARQPIYGLLLGNAILVALVSILRLELPGSPQPATSDLAFMDQIGGLMLWGTALLFADCIAMILIYERLSRQLNKWPVLVIWLTLAVVLTFDQAGFFAVLHLSVGVPFSAGLGGWIGKLVAAALYAFLLAVYLKRFEMIAQVAPRRLRDVFGILTYRQRYEDLSRAARRDPLTQVLHRGQFEPVGRDLITLARTAHRPMSLLLVDIDNFKEVNDRFGHPVGDQVLRRVAETLNDGLRQSDYVVRYGGDEFAAFAPGVDHAGAMALAAMLRDRIAALELPEGVPALTLSIGVATAPEDGETLTDLLGMADKRLYAAKAGGRDTFVGAFTP</sequence>
<dbReference type="SMART" id="SM00267">
    <property type="entry name" value="GGDEF"/>
    <property type="match status" value="1"/>
</dbReference>
<dbReference type="InterPro" id="IPR048533">
    <property type="entry name" value="VUPS"/>
</dbReference>
<dbReference type="InterPro" id="IPR000160">
    <property type="entry name" value="GGDEF_dom"/>
</dbReference>
<evidence type="ECO:0000313" key="5">
    <source>
        <dbReference type="EMBL" id="MDQ0505038.1"/>
    </source>
</evidence>